<evidence type="ECO:0000313" key="1">
    <source>
        <dbReference type="EMBL" id="KYQ58906.1"/>
    </source>
</evidence>
<accession>A0A151XET4</accession>
<keyword evidence="2" id="KW-1185">Reference proteome</keyword>
<dbReference type="EMBL" id="KQ982215">
    <property type="protein sequence ID" value="KYQ58906.1"/>
    <property type="molecule type" value="Genomic_DNA"/>
</dbReference>
<organism evidence="1 2">
    <name type="scientific">Mycetomoellerius zeteki</name>
    <dbReference type="NCBI Taxonomy" id="64791"/>
    <lineage>
        <taxon>Eukaryota</taxon>
        <taxon>Metazoa</taxon>
        <taxon>Ecdysozoa</taxon>
        <taxon>Arthropoda</taxon>
        <taxon>Hexapoda</taxon>
        <taxon>Insecta</taxon>
        <taxon>Pterygota</taxon>
        <taxon>Neoptera</taxon>
        <taxon>Endopterygota</taxon>
        <taxon>Hymenoptera</taxon>
        <taxon>Apocrita</taxon>
        <taxon>Aculeata</taxon>
        <taxon>Formicoidea</taxon>
        <taxon>Formicidae</taxon>
        <taxon>Myrmicinae</taxon>
        <taxon>Mycetomoellerius</taxon>
    </lineage>
</organism>
<dbReference type="AlphaFoldDB" id="A0A151XET4"/>
<proteinExistence type="predicted"/>
<dbReference type="Proteomes" id="UP000075809">
    <property type="component" value="Unassembled WGS sequence"/>
</dbReference>
<name>A0A151XET4_9HYME</name>
<evidence type="ECO:0000313" key="2">
    <source>
        <dbReference type="Proteomes" id="UP000075809"/>
    </source>
</evidence>
<reference evidence="1 2" key="1">
    <citation type="submission" date="2015-09" db="EMBL/GenBank/DDBJ databases">
        <title>Trachymyrmex zeteki WGS genome.</title>
        <authorList>
            <person name="Nygaard S."/>
            <person name="Hu H."/>
            <person name="Boomsma J."/>
            <person name="Zhang G."/>
        </authorList>
    </citation>
    <scope>NUCLEOTIDE SEQUENCE [LARGE SCALE GENOMIC DNA]</scope>
    <source>
        <strain evidence="1">Tzet28-1</strain>
        <tissue evidence="1">Whole body</tissue>
    </source>
</reference>
<gene>
    <name evidence="1" type="ORF">ALC60_02062</name>
</gene>
<protein>
    <submittedName>
        <fullName evidence="1">Uncharacterized protein</fullName>
    </submittedName>
</protein>
<sequence length="132" mass="15223">MIKLNNICIQYTAWCRRIREIDPRNGIGESHSPGSVACGYPDRSITRVGVSKQELPTYPPTRLRDRSIEYRRDGSDVDVSHAIDPPGGPLSSSIGRFWRRRMAGRYSRHTFELQCKRTSVEPYTYSMLLYLK</sequence>